<evidence type="ECO:0000256" key="5">
    <source>
        <dbReference type="ARBA" id="ARBA00023239"/>
    </source>
</evidence>
<keyword evidence="6 7" id="KW-0961">Cell wall biogenesis/degradation</keyword>
<dbReference type="AlphaFoldDB" id="A0A1G2KL53"/>
<evidence type="ECO:0000313" key="8">
    <source>
        <dbReference type="EMBL" id="OHA00165.1"/>
    </source>
</evidence>
<organism evidence="8 9">
    <name type="scientific">Candidatus Sungbacteria bacterium RIFCSPHIGHO2_02_FULL_47_11</name>
    <dbReference type="NCBI Taxonomy" id="1802270"/>
    <lineage>
        <taxon>Bacteria</taxon>
        <taxon>Candidatus Sungiibacteriota</taxon>
    </lineage>
</organism>
<dbReference type="EC" id="4.2.2.29" evidence="7"/>
<dbReference type="GO" id="GO:0009252">
    <property type="term" value="P:peptidoglycan biosynthetic process"/>
    <property type="evidence" value="ECO:0007669"/>
    <property type="project" value="UniProtKB-UniRule"/>
</dbReference>
<comment type="function">
    <text evidence="7">Functions as a peptidoglycan terminase that cleaves nascent peptidoglycan strands endolytically to terminate their elongation.</text>
</comment>
<evidence type="ECO:0000256" key="1">
    <source>
        <dbReference type="ARBA" id="ARBA00022475"/>
    </source>
</evidence>
<comment type="subcellular location">
    <subcellularLocation>
        <location evidence="7">Cell membrane</location>
        <topology evidence="7">Single-pass membrane protein</topology>
    </subcellularLocation>
</comment>
<dbReference type="EMBL" id="MHQI01000025">
    <property type="protein sequence ID" value="OHA00165.1"/>
    <property type="molecule type" value="Genomic_DNA"/>
</dbReference>
<evidence type="ECO:0000256" key="4">
    <source>
        <dbReference type="ARBA" id="ARBA00023136"/>
    </source>
</evidence>
<accession>A0A1G2KL53</accession>
<dbReference type="HAMAP" id="MF_02065">
    <property type="entry name" value="MltG"/>
    <property type="match status" value="1"/>
</dbReference>
<evidence type="ECO:0000256" key="7">
    <source>
        <dbReference type="HAMAP-Rule" id="MF_02065"/>
    </source>
</evidence>
<dbReference type="Gene3D" id="3.30.1490.480">
    <property type="entry name" value="Endolytic murein transglycosylase"/>
    <property type="match status" value="1"/>
</dbReference>
<gene>
    <name evidence="7" type="primary">mltG</name>
    <name evidence="8" type="ORF">A3C07_04885</name>
</gene>
<keyword evidence="2 7" id="KW-0812">Transmembrane</keyword>
<evidence type="ECO:0000256" key="6">
    <source>
        <dbReference type="ARBA" id="ARBA00023316"/>
    </source>
</evidence>
<dbReference type="InterPro" id="IPR003770">
    <property type="entry name" value="MLTG-like"/>
</dbReference>
<dbReference type="GO" id="GO:0008932">
    <property type="term" value="F:lytic endotransglycosylase activity"/>
    <property type="evidence" value="ECO:0007669"/>
    <property type="project" value="UniProtKB-UniRule"/>
</dbReference>
<evidence type="ECO:0000313" key="9">
    <source>
        <dbReference type="Proteomes" id="UP000179023"/>
    </source>
</evidence>
<dbReference type="STRING" id="1802270.A3C07_04885"/>
<name>A0A1G2KL53_9BACT</name>
<comment type="catalytic activity">
    <reaction evidence="7">
        <text>a peptidoglycan chain = a peptidoglycan chain with N-acetyl-1,6-anhydromuramyl-[peptide] at the reducing end + a peptidoglycan chain with N-acetylglucosamine at the non-reducing end.</text>
        <dbReference type="EC" id="4.2.2.29"/>
    </reaction>
</comment>
<dbReference type="GO" id="GO:0071555">
    <property type="term" value="P:cell wall organization"/>
    <property type="evidence" value="ECO:0007669"/>
    <property type="project" value="UniProtKB-KW"/>
</dbReference>
<evidence type="ECO:0000256" key="3">
    <source>
        <dbReference type="ARBA" id="ARBA00022989"/>
    </source>
</evidence>
<feature type="site" description="Important for catalytic activity" evidence="7">
    <location>
        <position position="219"/>
    </location>
</feature>
<dbReference type="Proteomes" id="UP000179023">
    <property type="component" value="Unassembled WGS sequence"/>
</dbReference>
<sequence>MNTPNTPNYFLRYIRMPKTPFHVRWVVLFFIGIFFLLWISAISAPAEFPEGVVIEIPNGVTLDDVATLLEEKSIVRSAMLFKGLVWFGWGDENVVSGQYVFKIPRTVFGVAGRIVSGAYGLDFEEVLIPEGASVREVALLVKQKIPVFDAKHFLEIALSNEGYLFPDTYRFLPNVTPEMVRRDMRQNFDVRTLELTGKVVASGKTLHEIVTMASILEEEARTMHTRRVIAGILWKRIAMGIPLQVDAVFVYINGKNTYQLTTNDLKIDSPYNTYKYKGLPPGPITNPGLESLRAALDPIETPYLFYLSDKEGNMHYARTHEEHVKNKEKYVR</sequence>
<keyword evidence="4 7" id="KW-0472">Membrane</keyword>
<keyword evidence="1 7" id="KW-1003">Cell membrane</keyword>
<comment type="similarity">
    <text evidence="7">Belongs to the transglycosylase MltG family.</text>
</comment>
<feature type="transmembrane region" description="Helical" evidence="7">
    <location>
        <begin position="21"/>
        <end position="39"/>
    </location>
</feature>
<proteinExistence type="inferred from homology"/>
<evidence type="ECO:0000256" key="2">
    <source>
        <dbReference type="ARBA" id="ARBA00022692"/>
    </source>
</evidence>
<comment type="caution">
    <text evidence="8">The sequence shown here is derived from an EMBL/GenBank/DDBJ whole genome shotgun (WGS) entry which is preliminary data.</text>
</comment>
<keyword evidence="5 7" id="KW-0456">Lyase</keyword>
<dbReference type="PANTHER" id="PTHR30518">
    <property type="entry name" value="ENDOLYTIC MUREIN TRANSGLYCOSYLASE"/>
    <property type="match status" value="1"/>
</dbReference>
<protein>
    <recommendedName>
        <fullName evidence="7">Endolytic murein transglycosylase</fullName>
        <ecNumber evidence="7">4.2.2.29</ecNumber>
    </recommendedName>
    <alternativeName>
        <fullName evidence="7">Peptidoglycan lytic transglycosylase</fullName>
    </alternativeName>
    <alternativeName>
        <fullName evidence="7">Peptidoglycan polymerization terminase</fullName>
    </alternativeName>
</protein>
<reference evidence="8 9" key="1">
    <citation type="journal article" date="2016" name="Nat. Commun.">
        <title>Thousands of microbial genomes shed light on interconnected biogeochemical processes in an aquifer system.</title>
        <authorList>
            <person name="Anantharaman K."/>
            <person name="Brown C.T."/>
            <person name="Hug L.A."/>
            <person name="Sharon I."/>
            <person name="Castelle C.J."/>
            <person name="Probst A.J."/>
            <person name="Thomas B.C."/>
            <person name="Singh A."/>
            <person name="Wilkins M.J."/>
            <person name="Karaoz U."/>
            <person name="Brodie E.L."/>
            <person name="Williams K.H."/>
            <person name="Hubbard S.S."/>
            <person name="Banfield J.F."/>
        </authorList>
    </citation>
    <scope>NUCLEOTIDE SEQUENCE [LARGE SCALE GENOMIC DNA]</scope>
</reference>
<dbReference type="NCBIfam" id="TIGR00247">
    <property type="entry name" value="endolytic transglycosylase MltG"/>
    <property type="match status" value="1"/>
</dbReference>
<dbReference type="GO" id="GO:0005886">
    <property type="term" value="C:plasma membrane"/>
    <property type="evidence" value="ECO:0007669"/>
    <property type="project" value="UniProtKB-SubCell"/>
</dbReference>
<keyword evidence="3 7" id="KW-1133">Transmembrane helix</keyword>
<dbReference type="PANTHER" id="PTHR30518:SF2">
    <property type="entry name" value="ENDOLYTIC MUREIN TRANSGLYCOSYLASE"/>
    <property type="match status" value="1"/>
</dbReference>
<dbReference type="Pfam" id="PF02618">
    <property type="entry name" value="YceG"/>
    <property type="match status" value="1"/>
</dbReference>